<evidence type="ECO:0000313" key="2">
    <source>
        <dbReference type="Proteomes" id="UP000540506"/>
    </source>
</evidence>
<dbReference type="EMBL" id="JACHJV010000001">
    <property type="protein sequence ID" value="MBB4921580.1"/>
    <property type="molecule type" value="Genomic_DNA"/>
</dbReference>
<organism evidence="1 2">
    <name type="scientific">Kitasatospora kifunensis</name>
    <name type="common">Streptomyces kifunensis</name>
    <dbReference type="NCBI Taxonomy" id="58351"/>
    <lineage>
        <taxon>Bacteria</taxon>
        <taxon>Bacillati</taxon>
        <taxon>Actinomycetota</taxon>
        <taxon>Actinomycetes</taxon>
        <taxon>Kitasatosporales</taxon>
        <taxon>Streptomycetaceae</taxon>
        <taxon>Kitasatospora</taxon>
    </lineage>
</organism>
<name>A0A7W7QXE4_KITKI</name>
<dbReference type="RefSeq" id="WP_221521448.1">
    <property type="nucleotide sequence ID" value="NZ_JACHJV010000001.1"/>
</dbReference>
<comment type="caution">
    <text evidence="1">The sequence shown here is derived from an EMBL/GenBank/DDBJ whole genome shotgun (WGS) entry which is preliminary data.</text>
</comment>
<dbReference type="InterPro" id="IPR055582">
    <property type="entry name" value="DUF7158"/>
</dbReference>
<keyword evidence="2" id="KW-1185">Reference proteome</keyword>
<reference evidence="1 2" key="1">
    <citation type="submission" date="2020-08" db="EMBL/GenBank/DDBJ databases">
        <title>Sequencing the genomes of 1000 actinobacteria strains.</title>
        <authorList>
            <person name="Klenk H.-P."/>
        </authorList>
    </citation>
    <scope>NUCLEOTIDE SEQUENCE [LARGE SCALE GENOMIC DNA]</scope>
    <source>
        <strain evidence="1 2">DSM 41654</strain>
    </source>
</reference>
<proteinExistence type="predicted"/>
<evidence type="ECO:0000313" key="1">
    <source>
        <dbReference type="EMBL" id="MBB4921580.1"/>
    </source>
</evidence>
<dbReference type="Pfam" id="PF23716">
    <property type="entry name" value="DUF7158"/>
    <property type="match status" value="1"/>
</dbReference>
<keyword evidence="1" id="KW-0012">Acyltransferase</keyword>
<dbReference type="AlphaFoldDB" id="A0A7W7QXE4"/>
<sequence>MSTPVVAEAGGRVAEPVGGMGEPVGLLGLLDGRPLPRAELDRRLAALRDGPRASALPAPGSAEDRQLTRWVAQVVLTEQLCQAEAAERGLDCAAAERGLDGAAATRGLDGAAVAPVRLDQRAAVELGSIAAAAYEGSAAVRAVFAAVTATVEATPSEIAAYRAATGATAVGSASRWQLTTPDGDFEADPATLPADLAAALRSAPVGETVTVGAWTVALTGQVPSRAAAGGGDADASAGTDAGVDAEEAVAEQLRACARRIAFVRWLDRARAERLTLVPGLEHPGDPAQPDNHHRH</sequence>
<gene>
    <name evidence="1" type="ORF">FHR34_000573</name>
</gene>
<dbReference type="Proteomes" id="UP000540506">
    <property type="component" value="Unassembled WGS sequence"/>
</dbReference>
<dbReference type="GO" id="GO:0004314">
    <property type="term" value="F:[acyl-carrier-protein] S-malonyltransferase activity"/>
    <property type="evidence" value="ECO:0007669"/>
    <property type="project" value="UniProtKB-EC"/>
</dbReference>
<protein>
    <submittedName>
        <fullName evidence="1">[acyl-carrier-protein] S-malonyltransferase</fullName>
        <ecNumber evidence="1">2.3.1.39</ecNumber>
    </submittedName>
</protein>
<dbReference type="EC" id="2.3.1.39" evidence="1"/>
<keyword evidence="1" id="KW-0808">Transferase</keyword>
<accession>A0A7W7QXE4</accession>